<dbReference type="eggNOG" id="ENOG502R4SW">
    <property type="taxonomic scope" value="Eukaryota"/>
</dbReference>
<sequence>MFPASSGADAFNSESESQTETNSFDDRRRGYPMPFPRSDPLRVFRHADNTFACPVCPGMRHQWKILNEVKDHVVGMATSVPLRCKNKKKWSRQLVVAWNEGWLG</sequence>
<dbReference type="Proteomes" id="UP000004995">
    <property type="component" value="Unassembled WGS sequence"/>
</dbReference>
<feature type="region of interest" description="Disordered" evidence="1">
    <location>
        <begin position="1"/>
        <end position="33"/>
    </location>
</feature>
<dbReference type="EMBL" id="AGNK02001741">
    <property type="status" value="NOT_ANNOTATED_CDS"/>
    <property type="molecule type" value="Genomic_DNA"/>
</dbReference>
<evidence type="ECO:0000256" key="1">
    <source>
        <dbReference type="SAM" id="MobiDB-lite"/>
    </source>
</evidence>
<dbReference type="EnsemblPlants" id="KQL15622">
    <property type="protein sequence ID" value="KQL15622"/>
    <property type="gene ID" value="SETIT_024461mg"/>
</dbReference>
<organism evidence="2 3">
    <name type="scientific">Setaria italica</name>
    <name type="common">Foxtail millet</name>
    <name type="synonym">Panicum italicum</name>
    <dbReference type="NCBI Taxonomy" id="4555"/>
    <lineage>
        <taxon>Eukaryota</taxon>
        <taxon>Viridiplantae</taxon>
        <taxon>Streptophyta</taxon>
        <taxon>Embryophyta</taxon>
        <taxon>Tracheophyta</taxon>
        <taxon>Spermatophyta</taxon>
        <taxon>Magnoliopsida</taxon>
        <taxon>Liliopsida</taxon>
        <taxon>Poales</taxon>
        <taxon>Poaceae</taxon>
        <taxon>PACMAD clade</taxon>
        <taxon>Panicoideae</taxon>
        <taxon>Panicodae</taxon>
        <taxon>Paniceae</taxon>
        <taxon>Cenchrinae</taxon>
        <taxon>Setaria</taxon>
    </lineage>
</organism>
<proteinExistence type="predicted"/>
<evidence type="ECO:0000313" key="2">
    <source>
        <dbReference type="EnsemblPlants" id="KQL15622"/>
    </source>
</evidence>
<name>K3ZD30_SETIT</name>
<feature type="compositionally biased region" description="Low complexity" evidence="1">
    <location>
        <begin position="12"/>
        <end position="22"/>
    </location>
</feature>
<dbReference type="InParanoid" id="K3ZD30"/>
<dbReference type="FunCoup" id="K3ZD30">
    <property type="interactions" value="133"/>
</dbReference>
<evidence type="ECO:0000313" key="3">
    <source>
        <dbReference type="Proteomes" id="UP000004995"/>
    </source>
</evidence>
<protein>
    <submittedName>
        <fullName evidence="2">Uncharacterized protein</fullName>
    </submittedName>
</protein>
<reference evidence="2" key="2">
    <citation type="submission" date="2018-08" db="UniProtKB">
        <authorList>
            <consortium name="EnsemblPlants"/>
        </authorList>
    </citation>
    <scope>IDENTIFICATION</scope>
    <source>
        <strain evidence="2">Yugu1</strain>
    </source>
</reference>
<dbReference type="Gramene" id="KQL15622">
    <property type="protein sequence ID" value="KQL15622"/>
    <property type="gene ID" value="SETIT_024461mg"/>
</dbReference>
<dbReference type="HOGENOM" id="CLU_165083_0_0_1"/>
<reference evidence="3" key="1">
    <citation type="journal article" date="2012" name="Nat. Biotechnol.">
        <title>Reference genome sequence of the model plant Setaria.</title>
        <authorList>
            <person name="Bennetzen J.L."/>
            <person name="Schmutz J."/>
            <person name="Wang H."/>
            <person name="Percifield R."/>
            <person name="Hawkins J."/>
            <person name="Pontaroli A.C."/>
            <person name="Estep M."/>
            <person name="Feng L."/>
            <person name="Vaughn J.N."/>
            <person name="Grimwood J."/>
            <person name="Jenkins J."/>
            <person name="Barry K."/>
            <person name="Lindquist E."/>
            <person name="Hellsten U."/>
            <person name="Deshpande S."/>
            <person name="Wang X."/>
            <person name="Wu X."/>
            <person name="Mitros T."/>
            <person name="Triplett J."/>
            <person name="Yang X."/>
            <person name="Ye C.Y."/>
            <person name="Mauro-Herrera M."/>
            <person name="Wang L."/>
            <person name="Li P."/>
            <person name="Sharma M."/>
            <person name="Sharma R."/>
            <person name="Ronald P.C."/>
            <person name="Panaud O."/>
            <person name="Kellogg E.A."/>
            <person name="Brutnell T.P."/>
            <person name="Doust A.N."/>
            <person name="Tuskan G.A."/>
            <person name="Rokhsar D."/>
            <person name="Devos K.M."/>
        </authorList>
    </citation>
    <scope>NUCLEOTIDE SEQUENCE [LARGE SCALE GENOMIC DNA]</scope>
    <source>
        <strain evidence="3">cv. Yugu1</strain>
    </source>
</reference>
<dbReference type="OMA" id="RHADNTF"/>
<dbReference type="AlphaFoldDB" id="K3ZD30"/>
<keyword evidence="3" id="KW-1185">Reference proteome</keyword>
<accession>K3ZD30</accession>